<sequence length="360" mass="41348">MGKDAKEKKAFESASSMRTIYIEQLQKCKSAAQFETFSSKYEEKKRKNPKPANLTPYHSEVISRMDDEIRSLTEKLNARFFPITLIEPSPSVHESVKKDVTDLLPEEHVSDELPPINEQDLGTQAKVVTEKAKGTPLIQTKTTEELLKEEEGESLTRSVTKKSGAFVAPVDVKPKFRHITWNEKQLQEMQEQEKQRHEKQVDQKARRHRNAQLNEVKEKLRTLYAKQTKYDTKAKEYRRKNDPQREAKYRDAAKAAGSIHEQIAKLVNQYIRDGDLDSFKLNSQKILGDEKNNDVKTLRAYRGWWEKFLDDLVELINSGFARIGSSIRVHELSMFKPATTDGGHKINDLGNAISSVKATF</sequence>
<protein>
    <submittedName>
        <fullName evidence="2">Uncharacterized protein</fullName>
    </submittedName>
</protein>
<dbReference type="EMBL" id="LNXU01000019">
    <property type="protein sequence ID" value="KTC73128.1"/>
    <property type="molecule type" value="Genomic_DNA"/>
</dbReference>
<dbReference type="Proteomes" id="UP000054695">
    <property type="component" value="Unassembled WGS sequence"/>
</dbReference>
<evidence type="ECO:0000313" key="3">
    <source>
        <dbReference type="Proteomes" id="UP000054695"/>
    </source>
</evidence>
<dbReference type="RefSeq" id="WP_058459425.1">
    <property type="nucleotide sequence ID" value="NZ_CAAAIY010000030.1"/>
</dbReference>
<organism evidence="2 3">
    <name type="scientific">Legionella bozemanae</name>
    <name type="common">Fluoribacter bozemanae</name>
    <dbReference type="NCBI Taxonomy" id="447"/>
    <lineage>
        <taxon>Bacteria</taxon>
        <taxon>Pseudomonadati</taxon>
        <taxon>Pseudomonadota</taxon>
        <taxon>Gammaproteobacteria</taxon>
        <taxon>Legionellales</taxon>
        <taxon>Legionellaceae</taxon>
        <taxon>Legionella</taxon>
    </lineage>
</organism>
<dbReference type="STRING" id="447.Lboz_1774"/>
<evidence type="ECO:0000256" key="1">
    <source>
        <dbReference type="SAM" id="MobiDB-lite"/>
    </source>
</evidence>
<feature type="region of interest" description="Disordered" evidence="1">
    <location>
        <begin position="188"/>
        <end position="208"/>
    </location>
</feature>
<accession>A0A0W0RQ22</accession>
<name>A0A0W0RQ22_LEGBO</name>
<comment type="caution">
    <text evidence="2">The sequence shown here is derived from an EMBL/GenBank/DDBJ whole genome shotgun (WGS) entry which is preliminary data.</text>
</comment>
<dbReference type="AlphaFoldDB" id="A0A0W0RQ22"/>
<dbReference type="PATRIC" id="fig|447.4.peg.1890"/>
<keyword evidence="3" id="KW-1185">Reference proteome</keyword>
<reference evidence="2 3" key="1">
    <citation type="submission" date="2015-11" db="EMBL/GenBank/DDBJ databases">
        <title>Genomic analysis of 38 Legionella species identifies large and diverse effector repertoires.</title>
        <authorList>
            <person name="Burstein D."/>
            <person name="Amaro F."/>
            <person name="Zusman T."/>
            <person name="Lifshitz Z."/>
            <person name="Cohen O."/>
            <person name="Gilbert J.A."/>
            <person name="Pupko T."/>
            <person name="Shuman H.A."/>
            <person name="Segal G."/>
        </authorList>
    </citation>
    <scope>NUCLEOTIDE SEQUENCE [LARGE SCALE GENOMIC DNA]</scope>
    <source>
        <strain evidence="2 3">WIGA</strain>
    </source>
</reference>
<dbReference type="OrthoDB" id="5653829at2"/>
<proteinExistence type="predicted"/>
<evidence type="ECO:0000313" key="2">
    <source>
        <dbReference type="EMBL" id="KTC73128.1"/>
    </source>
</evidence>
<feature type="compositionally biased region" description="Basic and acidic residues" evidence="1">
    <location>
        <begin position="191"/>
        <end position="204"/>
    </location>
</feature>
<gene>
    <name evidence="2" type="ORF">Lboz_1774</name>
</gene>